<evidence type="ECO:0000313" key="1">
    <source>
        <dbReference type="EMBL" id="GAA2329999.1"/>
    </source>
</evidence>
<evidence type="ECO:0000313" key="2">
    <source>
        <dbReference type="Proteomes" id="UP001501444"/>
    </source>
</evidence>
<reference evidence="2" key="1">
    <citation type="journal article" date="2019" name="Int. J. Syst. Evol. Microbiol.">
        <title>The Global Catalogue of Microorganisms (GCM) 10K type strain sequencing project: providing services to taxonomists for standard genome sequencing and annotation.</title>
        <authorList>
            <consortium name="The Broad Institute Genomics Platform"/>
            <consortium name="The Broad Institute Genome Sequencing Center for Infectious Disease"/>
            <person name="Wu L."/>
            <person name="Ma J."/>
        </authorList>
    </citation>
    <scope>NUCLEOTIDE SEQUENCE [LARGE SCALE GENOMIC DNA]</scope>
    <source>
        <strain evidence="2">JCM 3272</strain>
    </source>
</reference>
<dbReference type="RefSeq" id="WP_344610792.1">
    <property type="nucleotide sequence ID" value="NZ_BAAARV010000005.1"/>
</dbReference>
<name>A0ABP5SFC3_9ACTN</name>
<proteinExistence type="predicted"/>
<organism evidence="1 2">
    <name type="scientific">Dactylosporangium salmoneum</name>
    <dbReference type="NCBI Taxonomy" id="53361"/>
    <lineage>
        <taxon>Bacteria</taxon>
        <taxon>Bacillati</taxon>
        <taxon>Actinomycetota</taxon>
        <taxon>Actinomycetes</taxon>
        <taxon>Micromonosporales</taxon>
        <taxon>Micromonosporaceae</taxon>
        <taxon>Dactylosporangium</taxon>
    </lineage>
</organism>
<comment type="caution">
    <text evidence="1">The sequence shown here is derived from an EMBL/GenBank/DDBJ whole genome shotgun (WGS) entry which is preliminary data.</text>
</comment>
<gene>
    <name evidence="1" type="ORF">GCM10010170_007720</name>
</gene>
<protein>
    <submittedName>
        <fullName evidence="1">Uncharacterized protein</fullName>
    </submittedName>
</protein>
<accession>A0ABP5SFC3</accession>
<keyword evidence="2" id="KW-1185">Reference proteome</keyword>
<sequence>MGMSTTMQELHVSIDPAVGHLQEPLEAQLTSALQRAAHEVAKDYHGEGVDEVSGRLLALAKASLHPDIAAAWHPDEAELRRAAEAVVRDFH</sequence>
<dbReference type="EMBL" id="BAAARV010000005">
    <property type="protein sequence ID" value="GAA2329999.1"/>
    <property type="molecule type" value="Genomic_DNA"/>
</dbReference>
<dbReference type="Proteomes" id="UP001501444">
    <property type="component" value="Unassembled WGS sequence"/>
</dbReference>